<geneLocation type="plasmid" evidence="1 2">
    <name>unnamed1</name>
</geneLocation>
<sequence length="129" mass="15242">MKNILETLYSNSDSMTRSLLDGYLSGDRERLETVIECLKKENMDVTSWQIYDVLENGSLFWFTHVLNFRADSFIIWFDNKNNVHIGYFERDDKTKHSTKTIRQAVWETVYPVIKGNKNKRGGFNKILPR</sequence>
<organism evidence="1 2">
    <name type="scientific">Bacillus safensis</name>
    <dbReference type="NCBI Taxonomy" id="561879"/>
    <lineage>
        <taxon>Bacteria</taxon>
        <taxon>Bacillati</taxon>
        <taxon>Bacillota</taxon>
        <taxon>Bacilli</taxon>
        <taxon>Bacillales</taxon>
        <taxon>Bacillaceae</taxon>
        <taxon>Bacillus</taxon>
    </lineage>
</organism>
<accession>A0A1L6ZPB0</accession>
<keyword evidence="1" id="KW-0614">Plasmid</keyword>
<name>A0A1L6ZPB0_BACIA</name>
<reference evidence="1 2" key="1">
    <citation type="submission" date="2016-05" db="EMBL/GenBank/DDBJ databases">
        <title>Complete Genome and Methylome Analysis of Psychrotrophic Bacterial Isolates from Antarctic Lake Untersee.</title>
        <authorList>
            <person name="Fomenkov A."/>
            <person name="Akimov V.N."/>
            <person name="Vasilyeva L.V."/>
            <person name="Andersen D."/>
            <person name="Vincze T."/>
            <person name="Roberts R.J."/>
        </authorList>
    </citation>
    <scope>NUCLEOTIDE SEQUENCE [LARGE SCALE GENOMIC DNA]</scope>
    <source>
        <strain evidence="1 2">U14-5</strain>
        <plasmid evidence="1 2">unnamed1</plasmid>
    </source>
</reference>
<protein>
    <submittedName>
        <fullName evidence="1">Uncharacterized protein</fullName>
    </submittedName>
</protein>
<dbReference type="AlphaFoldDB" id="A0A1L6ZPB0"/>
<dbReference type="Proteomes" id="UP000185426">
    <property type="component" value="Plasmid unnamed1"/>
</dbReference>
<evidence type="ECO:0000313" key="1">
    <source>
        <dbReference type="EMBL" id="APT48350.1"/>
    </source>
</evidence>
<dbReference type="RefSeq" id="WP_075623776.1">
    <property type="nucleotide sequence ID" value="NZ_CP015608.1"/>
</dbReference>
<dbReference type="EMBL" id="CP015608">
    <property type="protein sequence ID" value="APT48350.1"/>
    <property type="molecule type" value="Genomic_DNA"/>
</dbReference>
<gene>
    <name evidence="1" type="ORF">BSA145_21030</name>
</gene>
<proteinExistence type="predicted"/>
<evidence type="ECO:0000313" key="2">
    <source>
        <dbReference type="Proteomes" id="UP000185426"/>
    </source>
</evidence>